<feature type="domain" description="ABC transmembrane type-1" evidence="11">
    <location>
        <begin position="28"/>
        <end position="305"/>
    </location>
</feature>
<dbReference type="InterPro" id="IPR003439">
    <property type="entry name" value="ABC_transporter-like_ATP-bd"/>
</dbReference>
<dbReference type="CDD" id="cd18548">
    <property type="entry name" value="ABC_6TM_Tm287_like"/>
    <property type="match status" value="1"/>
</dbReference>
<dbReference type="SMART" id="SM00382">
    <property type="entry name" value="AAA"/>
    <property type="match status" value="1"/>
</dbReference>
<keyword evidence="3" id="KW-1003">Cell membrane</keyword>
<keyword evidence="8 9" id="KW-0472">Membrane</keyword>
<gene>
    <name evidence="12" type="ORF">COU30_03145</name>
</gene>
<protein>
    <submittedName>
        <fullName evidence="12">ABC transporter ATP-binding protein</fullName>
    </submittedName>
</protein>
<feature type="transmembrane region" description="Helical" evidence="9">
    <location>
        <begin position="21"/>
        <end position="42"/>
    </location>
</feature>
<dbReference type="GO" id="GO:0005886">
    <property type="term" value="C:plasma membrane"/>
    <property type="evidence" value="ECO:0007669"/>
    <property type="project" value="UniProtKB-SubCell"/>
</dbReference>
<evidence type="ECO:0000256" key="8">
    <source>
        <dbReference type="ARBA" id="ARBA00023136"/>
    </source>
</evidence>
<dbReference type="PANTHER" id="PTHR43394:SF1">
    <property type="entry name" value="ATP-BINDING CASSETTE SUB-FAMILY B MEMBER 10, MITOCHONDRIAL"/>
    <property type="match status" value="1"/>
</dbReference>
<evidence type="ECO:0000313" key="12">
    <source>
        <dbReference type="EMBL" id="PIR77317.1"/>
    </source>
</evidence>
<evidence type="ECO:0000259" key="10">
    <source>
        <dbReference type="PROSITE" id="PS50893"/>
    </source>
</evidence>
<dbReference type="InterPro" id="IPR036640">
    <property type="entry name" value="ABC1_TM_sf"/>
</dbReference>
<dbReference type="GO" id="GO:0015421">
    <property type="term" value="F:ABC-type oligopeptide transporter activity"/>
    <property type="evidence" value="ECO:0007669"/>
    <property type="project" value="TreeGrafter"/>
</dbReference>
<dbReference type="Pfam" id="PF00664">
    <property type="entry name" value="ABC_membrane"/>
    <property type="match status" value="1"/>
</dbReference>
<dbReference type="Gene3D" id="3.40.50.300">
    <property type="entry name" value="P-loop containing nucleotide triphosphate hydrolases"/>
    <property type="match status" value="1"/>
</dbReference>
<evidence type="ECO:0000313" key="13">
    <source>
        <dbReference type="Proteomes" id="UP000228528"/>
    </source>
</evidence>
<dbReference type="InterPro" id="IPR011527">
    <property type="entry name" value="ABC1_TM_dom"/>
</dbReference>
<dbReference type="InterPro" id="IPR003593">
    <property type="entry name" value="AAA+_ATPase"/>
</dbReference>
<comment type="subcellular location">
    <subcellularLocation>
        <location evidence="1">Cell membrane</location>
        <topology evidence="1">Multi-pass membrane protein</topology>
    </subcellularLocation>
</comment>
<name>A0A2M6P0T9_9BACT</name>
<dbReference type="GO" id="GO:0005524">
    <property type="term" value="F:ATP binding"/>
    <property type="evidence" value="ECO:0007669"/>
    <property type="project" value="UniProtKB-KW"/>
</dbReference>
<feature type="transmembrane region" description="Helical" evidence="9">
    <location>
        <begin position="284"/>
        <end position="304"/>
    </location>
</feature>
<dbReference type="GO" id="GO:0016887">
    <property type="term" value="F:ATP hydrolysis activity"/>
    <property type="evidence" value="ECO:0007669"/>
    <property type="project" value="InterPro"/>
</dbReference>
<feature type="domain" description="ABC transporter" evidence="10">
    <location>
        <begin position="336"/>
        <end position="568"/>
    </location>
</feature>
<evidence type="ECO:0000256" key="9">
    <source>
        <dbReference type="SAM" id="Phobius"/>
    </source>
</evidence>
<feature type="transmembrane region" description="Helical" evidence="9">
    <location>
        <begin position="62"/>
        <end position="83"/>
    </location>
</feature>
<dbReference type="InterPro" id="IPR039421">
    <property type="entry name" value="Type_1_exporter"/>
</dbReference>
<dbReference type="EMBL" id="PFBW01000136">
    <property type="protein sequence ID" value="PIR77317.1"/>
    <property type="molecule type" value="Genomic_DNA"/>
</dbReference>
<evidence type="ECO:0000256" key="4">
    <source>
        <dbReference type="ARBA" id="ARBA00022692"/>
    </source>
</evidence>
<keyword evidence="2" id="KW-0813">Transport</keyword>
<dbReference type="PANTHER" id="PTHR43394">
    <property type="entry name" value="ATP-DEPENDENT PERMEASE MDL1, MITOCHONDRIAL"/>
    <property type="match status" value="1"/>
</dbReference>
<dbReference type="AlphaFoldDB" id="A0A2M6P0T9"/>
<dbReference type="FunFam" id="3.40.50.300:FF:000854">
    <property type="entry name" value="Multidrug ABC transporter ATP-binding protein"/>
    <property type="match status" value="1"/>
</dbReference>
<dbReference type="Proteomes" id="UP000228528">
    <property type="component" value="Unassembled WGS sequence"/>
</dbReference>
<dbReference type="PROSITE" id="PS50893">
    <property type="entry name" value="ABC_TRANSPORTER_2"/>
    <property type="match status" value="1"/>
</dbReference>
<dbReference type="SUPFAM" id="SSF90123">
    <property type="entry name" value="ABC transporter transmembrane region"/>
    <property type="match status" value="1"/>
</dbReference>
<evidence type="ECO:0000259" key="11">
    <source>
        <dbReference type="PROSITE" id="PS50929"/>
    </source>
</evidence>
<dbReference type="InterPro" id="IPR017871">
    <property type="entry name" value="ABC_transporter-like_CS"/>
</dbReference>
<evidence type="ECO:0000256" key="5">
    <source>
        <dbReference type="ARBA" id="ARBA00022741"/>
    </source>
</evidence>
<dbReference type="Gene3D" id="1.20.1560.10">
    <property type="entry name" value="ABC transporter type 1, transmembrane domain"/>
    <property type="match status" value="1"/>
</dbReference>
<evidence type="ECO:0000256" key="2">
    <source>
        <dbReference type="ARBA" id="ARBA00022448"/>
    </source>
</evidence>
<feature type="transmembrane region" description="Helical" evidence="9">
    <location>
        <begin position="137"/>
        <end position="156"/>
    </location>
</feature>
<dbReference type="PROSITE" id="PS00211">
    <property type="entry name" value="ABC_TRANSPORTER_1"/>
    <property type="match status" value="1"/>
</dbReference>
<dbReference type="PROSITE" id="PS50929">
    <property type="entry name" value="ABC_TM1F"/>
    <property type="match status" value="1"/>
</dbReference>
<evidence type="ECO:0000256" key="6">
    <source>
        <dbReference type="ARBA" id="ARBA00022840"/>
    </source>
</evidence>
<dbReference type="InterPro" id="IPR027417">
    <property type="entry name" value="P-loop_NTPase"/>
</dbReference>
<evidence type="ECO:0000256" key="3">
    <source>
        <dbReference type="ARBA" id="ARBA00022475"/>
    </source>
</evidence>
<keyword evidence="6 12" id="KW-0067">ATP-binding</keyword>
<keyword evidence="4 9" id="KW-0812">Transmembrane</keyword>
<dbReference type="SUPFAM" id="SSF52540">
    <property type="entry name" value="P-loop containing nucleoside triphosphate hydrolases"/>
    <property type="match status" value="1"/>
</dbReference>
<evidence type="ECO:0000256" key="1">
    <source>
        <dbReference type="ARBA" id="ARBA00004651"/>
    </source>
</evidence>
<feature type="transmembrane region" description="Helical" evidence="9">
    <location>
        <begin position="162"/>
        <end position="181"/>
    </location>
</feature>
<comment type="caution">
    <text evidence="12">The sequence shown here is derived from an EMBL/GenBank/DDBJ whole genome shotgun (WGS) entry which is preliminary data.</text>
</comment>
<keyword evidence="5" id="KW-0547">Nucleotide-binding</keyword>
<evidence type="ECO:0000256" key="7">
    <source>
        <dbReference type="ARBA" id="ARBA00022989"/>
    </source>
</evidence>
<dbReference type="Pfam" id="PF00005">
    <property type="entry name" value="ABC_tran"/>
    <property type="match status" value="1"/>
</dbReference>
<keyword evidence="7 9" id="KW-1133">Transmembrane helix</keyword>
<reference evidence="13" key="1">
    <citation type="submission" date="2017-09" db="EMBL/GenBank/DDBJ databases">
        <title>Depth-based differentiation of microbial function through sediment-hosted aquifers and enrichment of novel symbionts in the deep terrestrial subsurface.</title>
        <authorList>
            <person name="Probst A.J."/>
            <person name="Ladd B."/>
            <person name="Jarett J.K."/>
            <person name="Geller-Mcgrath D.E."/>
            <person name="Sieber C.M.K."/>
            <person name="Emerson J.B."/>
            <person name="Anantharaman K."/>
            <person name="Thomas B.C."/>
            <person name="Malmstrom R."/>
            <person name="Stieglmeier M."/>
            <person name="Klingl A."/>
            <person name="Woyke T."/>
            <person name="Ryan C.M."/>
            <person name="Banfield J.F."/>
        </authorList>
    </citation>
    <scope>NUCLEOTIDE SEQUENCE [LARGE SCALE GENOMIC DNA]</scope>
</reference>
<feature type="transmembrane region" description="Helical" evidence="9">
    <location>
        <begin position="239"/>
        <end position="264"/>
    </location>
</feature>
<organism evidence="12 13">
    <name type="scientific">Candidatus Magasanikbacteria bacterium CG10_big_fil_rev_8_21_14_0_10_38_6</name>
    <dbReference type="NCBI Taxonomy" id="1974647"/>
    <lineage>
        <taxon>Bacteria</taxon>
        <taxon>Candidatus Magasanikiibacteriota</taxon>
    </lineage>
</organism>
<sequence>MNKKNRNKPKKPNLFTILKPYKKLIVPLVILALLSNGLTLWLPRLISHGIDGFFRNGSIHTILWQFSIAAICIFILTYVQNILQTITSEQVARDVRNTLSEKISRQSVAQVQKITPATLLTNLTSDIDAIKNFVSQAIVNVVSSLFLIIGGSTLLISINWKLGLAVLIALPLIGTTFFFILKKVRVLFLKTREVIDWLNRVINESIMGAALIRVLHSQSLEHQKFSEANKNAHDIGINILKLFSAMIPIITFTSNLTILIILTLGGKFVIGGTMTLGEFASFNSYMAILIFPILILGFVSNIIAQAQASYGRIAQVLSAPDVPNEGTNTTPLQGNIQLEDINLLFGEKAALKDVSLNITAGSKVAIIGPTAAGKTQLMSLLIGLLPPTSGQVLYDNIPLNEYQKEALYKQVGLVFQDSILFNVSVRENIAFNTEVREDDVQKAIETAELSNFIHTLPQGMETIVSERGASLSGGQKQRIMLARALAINPHILLLDDFTARVDTNTEQKILANIAKNYPHVTLVSVTQKIASVEHYDQIIVLMEGEVLARGTHEHLLKTSPEYIQMYRSQQSTNTI</sequence>
<accession>A0A2M6P0T9</accession>
<proteinExistence type="predicted"/>